<keyword evidence="1" id="KW-0472">Membrane</keyword>
<dbReference type="InterPro" id="IPR029068">
    <property type="entry name" value="Glyas_Bleomycin-R_OHBP_Dase"/>
</dbReference>
<dbReference type="Proteomes" id="UP000796880">
    <property type="component" value="Unassembled WGS sequence"/>
</dbReference>
<evidence type="ECO:0000313" key="3">
    <source>
        <dbReference type="Proteomes" id="UP000796880"/>
    </source>
</evidence>
<proteinExistence type="predicted"/>
<reference evidence="2" key="1">
    <citation type="submission" date="2020-03" db="EMBL/GenBank/DDBJ databases">
        <title>A high-quality chromosome-level genome assembly of a woody plant with both climbing and erect habits, Rhamnella rubrinervis.</title>
        <authorList>
            <person name="Lu Z."/>
            <person name="Yang Y."/>
            <person name="Zhu X."/>
            <person name="Sun Y."/>
        </authorList>
    </citation>
    <scope>NUCLEOTIDE SEQUENCE</scope>
    <source>
        <strain evidence="2">BYM</strain>
        <tissue evidence="2">Leaf</tissue>
    </source>
</reference>
<protein>
    <submittedName>
        <fullName evidence="2">Uncharacterized protein</fullName>
    </submittedName>
</protein>
<accession>A0A8K0DXJ2</accession>
<evidence type="ECO:0000256" key="1">
    <source>
        <dbReference type="SAM" id="Phobius"/>
    </source>
</evidence>
<comment type="caution">
    <text evidence="2">The sequence shown here is derived from an EMBL/GenBank/DDBJ whole genome shotgun (WGS) entry which is preliminary data.</text>
</comment>
<organism evidence="2 3">
    <name type="scientific">Rhamnella rubrinervis</name>
    <dbReference type="NCBI Taxonomy" id="2594499"/>
    <lineage>
        <taxon>Eukaryota</taxon>
        <taxon>Viridiplantae</taxon>
        <taxon>Streptophyta</taxon>
        <taxon>Embryophyta</taxon>
        <taxon>Tracheophyta</taxon>
        <taxon>Spermatophyta</taxon>
        <taxon>Magnoliopsida</taxon>
        <taxon>eudicotyledons</taxon>
        <taxon>Gunneridae</taxon>
        <taxon>Pentapetalae</taxon>
        <taxon>rosids</taxon>
        <taxon>fabids</taxon>
        <taxon>Rosales</taxon>
        <taxon>Rhamnaceae</taxon>
        <taxon>rhamnoid group</taxon>
        <taxon>Rhamneae</taxon>
        <taxon>Rhamnella</taxon>
    </lineage>
</organism>
<dbReference type="EMBL" id="VOIH02000010">
    <property type="protein sequence ID" value="KAF3435844.1"/>
    <property type="molecule type" value="Genomic_DNA"/>
</dbReference>
<keyword evidence="1" id="KW-1133">Transmembrane helix</keyword>
<keyword evidence="1" id="KW-0812">Transmembrane</keyword>
<keyword evidence="3" id="KW-1185">Reference proteome</keyword>
<sequence length="200" mass="22682">MEIDDDDDGPHHVVYVQRGMVNDTATFCSEVMGAERRSRESSQSNVIVMQLKYGSYIEIVEYNTNTKKACLTVMVDDVELSLGLARFRGAEMVGDVRGKILDPFGNQWMLVSSNQQSSSTKYKLFGFFYGLLRGVFRIWMDINTAVGAVVTTAIAGICLGYWLELSVMKDLERFLSLKLGHNLLGLPRWLIGFVFRIFRR</sequence>
<name>A0A8K0DXJ2_9ROSA</name>
<evidence type="ECO:0000313" key="2">
    <source>
        <dbReference type="EMBL" id="KAF3435844.1"/>
    </source>
</evidence>
<feature type="transmembrane region" description="Helical" evidence="1">
    <location>
        <begin position="179"/>
        <end position="198"/>
    </location>
</feature>
<dbReference type="AlphaFoldDB" id="A0A8K0DXJ2"/>
<dbReference type="Gene3D" id="3.10.180.10">
    <property type="entry name" value="2,3-Dihydroxybiphenyl 1,2-Dioxygenase, domain 1"/>
    <property type="match status" value="1"/>
</dbReference>
<feature type="transmembrane region" description="Helical" evidence="1">
    <location>
        <begin position="142"/>
        <end position="163"/>
    </location>
</feature>
<gene>
    <name evidence="2" type="ORF">FNV43_RR22936</name>
</gene>
<dbReference type="SUPFAM" id="SSF54593">
    <property type="entry name" value="Glyoxalase/Bleomycin resistance protein/Dihydroxybiphenyl dioxygenase"/>
    <property type="match status" value="1"/>
</dbReference>